<proteinExistence type="predicted"/>
<evidence type="ECO:0000313" key="2">
    <source>
        <dbReference type="Proteomes" id="UP001374579"/>
    </source>
</evidence>
<protein>
    <recommendedName>
        <fullName evidence="3">Galectin</fullName>
    </recommendedName>
</protein>
<keyword evidence="2" id="KW-1185">Reference proteome</keyword>
<organism evidence="1 2">
    <name type="scientific">Littorina saxatilis</name>
    <dbReference type="NCBI Taxonomy" id="31220"/>
    <lineage>
        <taxon>Eukaryota</taxon>
        <taxon>Metazoa</taxon>
        <taxon>Spiralia</taxon>
        <taxon>Lophotrochozoa</taxon>
        <taxon>Mollusca</taxon>
        <taxon>Gastropoda</taxon>
        <taxon>Caenogastropoda</taxon>
        <taxon>Littorinimorpha</taxon>
        <taxon>Littorinoidea</taxon>
        <taxon>Littorinidae</taxon>
        <taxon>Littorina</taxon>
    </lineage>
</organism>
<name>A0AAN9C6Z8_9CAEN</name>
<evidence type="ECO:0008006" key="3">
    <source>
        <dbReference type="Google" id="ProtNLM"/>
    </source>
</evidence>
<comment type="caution">
    <text evidence="1">The sequence shown here is derived from an EMBL/GenBank/DDBJ whole genome shotgun (WGS) entry which is preliminary data.</text>
</comment>
<sequence length="117" mass="12929">MCVSGKPTANNKFRGGTLNTTGNSVLYAGITMSTQKIRVTMDKDGTGAVFANAHPFPFQLGQFFNLTFALVDADHTYSMAINGLEFLQRRSVQAISEVVETYFNGDLEMDYVNVWCL</sequence>
<dbReference type="Proteomes" id="UP001374579">
    <property type="component" value="Unassembled WGS sequence"/>
</dbReference>
<dbReference type="AlphaFoldDB" id="A0AAN9C6Z8"/>
<reference evidence="1 2" key="1">
    <citation type="submission" date="2024-02" db="EMBL/GenBank/DDBJ databases">
        <title>Chromosome-scale genome assembly of the rough periwinkle Littorina saxatilis.</title>
        <authorList>
            <person name="De Jode A."/>
            <person name="Faria R."/>
            <person name="Formenti G."/>
            <person name="Sims Y."/>
            <person name="Smith T.P."/>
            <person name="Tracey A."/>
            <person name="Wood J.M.D."/>
            <person name="Zagrodzka Z.B."/>
            <person name="Johannesson K."/>
            <person name="Butlin R.K."/>
            <person name="Leder E.H."/>
        </authorList>
    </citation>
    <scope>NUCLEOTIDE SEQUENCE [LARGE SCALE GENOMIC DNA]</scope>
    <source>
        <strain evidence="1">Snail1</strain>
        <tissue evidence="1">Muscle</tissue>
    </source>
</reference>
<gene>
    <name evidence="1" type="ORF">V1264_001386</name>
</gene>
<accession>A0AAN9C6Z8</accession>
<evidence type="ECO:0000313" key="1">
    <source>
        <dbReference type="EMBL" id="KAK7115540.1"/>
    </source>
</evidence>
<dbReference type="EMBL" id="JBAMIC010000001">
    <property type="protein sequence ID" value="KAK7115540.1"/>
    <property type="molecule type" value="Genomic_DNA"/>
</dbReference>